<dbReference type="Pfam" id="PF23636">
    <property type="entry name" value="DUF7144"/>
    <property type="match status" value="1"/>
</dbReference>
<accession>A0A936TEY0</accession>
<evidence type="ECO:0000259" key="2">
    <source>
        <dbReference type="Pfam" id="PF23636"/>
    </source>
</evidence>
<dbReference type="AlphaFoldDB" id="A0A936TEY0"/>
<dbReference type="Proteomes" id="UP000727993">
    <property type="component" value="Unassembled WGS sequence"/>
</dbReference>
<name>A0A936TEY0_9ACTN</name>
<comment type="caution">
    <text evidence="3">The sequence shown here is derived from an EMBL/GenBank/DDBJ whole genome shotgun (WGS) entry which is preliminary data.</text>
</comment>
<reference evidence="3 4" key="1">
    <citation type="submission" date="2020-10" db="EMBL/GenBank/DDBJ databases">
        <title>Connecting structure to function with the recovery of over 1000 high-quality activated sludge metagenome-assembled genomes encoding full-length rRNA genes using long-read sequencing.</title>
        <authorList>
            <person name="Singleton C.M."/>
            <person name="Petriglieri F."/>
            <person name="Kristensen J.M."/>
            <person name="Kirkegaard R.H."/>
            <person name="Michaelsen T.Y."/>
            <person name="Andersen M.H."/>
            <person name="Karst S.M."/>
            <person name="Dueholm M.S."/>
            <person name="Nielsen P.H."/>
            <person name="Albertsen M."/>
        </authorList>
    </citation>
    <scope>NUCLEOTIDE SEQUENCE [LARGE SCALE GENOMIC DNA]</scope>
    <source>
        <strain evidence="3">Lyne_18-Q3-R50-59_MAXAC.006</strain>
    </source>
</reference>
<dbReference type="EMBL" id="JADJZA010000007">
    <property type="protein sequence ID" value="MBK9297522.1"/>
    <property type="molecule type" value="Genomic_DNA"/>
</dbReference>
<feature type="transmembrane region" description="Helical" evidence="1">
    <location>
        <begin position="111"/>
        <end position="129"/>
    </location>
</feature>
<keyword evidence="1" id="KW-0812">Transmembrane</keyword>
<evidence type="ECO:0000313" key="3">
    <source>
        <dbReference type="EMBL" id="MBK9297522.1"/>
    </source>
</evidence>
<feature type="transmembrane region" description="Helical" evidence="1">
    <location>
        <begin position="62"/>
        <end position="81"/>
    </location>
</feature>
<evidence type="ECO:0000313" key="4">
    <source>
        <dbReference type="Proteomes" id="UP000727993"/>
    </source>
</evidence>
<feature type="domain" description="DUF7144" evidence="2">
    <location>
        <begin position="18"/>
        <end position="131"/>
    </location>
</feature>
<proteinExistence type="predicted"/>
<protein>
    <recommendedName>
        <fullName evidence="2">DUF7144 domain-containing protein</fullName>
    </recommendedName>
</protein>
<keyword evidence="1" id="KW-0472">Membrane</keyword>
<organism evidence="3 4">
    <name type="scientific">Candidatus Neomicrothrix subdominans</name>
    <dbReference type="NCBI Taxonomy" id="2954438"/>
    <lineage>
        <taxon>Bacteria</taxon>
        <taxon>Bacillati</taxon>
        <taxon>Actinomycetota</taxon>
        <taxon>Acidimicrobiia</taxon>
        <taxon>Acidimicrobiales</taxon>
        <taxon>Microthrixaceae</taxon>
        <taxon>Candidatus Neomicrothrix</taxon>
    </lineage>
</organism>
<evidence type="ECO:0000256" key="1">
    <source>
        <dbReference type="SAM" id="Phobius"/>
    </source>
</evidence>
<feature type="transmembrane region" description="Helical" evidence="1">
    <location>
        <begin position="20"/>
        <end position="42"/>
    </location>
</feature>
<sequence>MTDTRMTQTEERTGWTGWIYFAGTMLLIGGTLSIIYGFIALFNDNWVVFGNTNAVFLDLTGWGWLHVIIGALVVLAGFGLFTGNILARTLGVIVAAVSMIANFLWLPVYPFWAIIIIVIDALVIWALIVHGGELRAN</sequence>
<feature type="transmembrane region" description="Helical" evidence="1">
    <location>
        <begin position="86"/>
        <end position="105"/>
    </location>
</feature>
<gene>
    <name evidence="3" type="ORF">IPN02_11960</name>
</gene>
<dbReference type="InterPro" id="IPR055568">
    <property type="entry name" value="DUF7144"/>
</dbReference>
<keyword evidence="1" id="KW-1133">Transmembrane helix</keyword>